<dbReference type="RefSeq" id="WP_119903409.1">
    <property type="nucleotide sequence ID" value="NZ_QYZP01000003.1"/>
</dbReference>
<evidence type="ECO:0000313" key="13">
    <source>
        <dbReference type="Proteomes" id="UP000266615"/>
    </source>
</evidence>
<proteinExistence type="inferred from homology"/>
<dbReference type="InterPro" id="IPR032678">
    <property type="entry name" value="tRNA-synt_1_cat_dom"/>
</dbReference>
<keyword evidence="5 10" id="KW-0479">Metal-binding</keyword>
<dbReference type="GO" id="GO:0008270">
    <property type="term" value="F:zinc ion binding"/>
    <property type="evidence" value="ECO:0007669"/>
    <property type="project" value="UniProtKB-UniRule"/>
</dbReference>
<dbReference type="PANTHER" id="PTHR10890">
    <property type="entry name" value="CYSTEINYL-TRNA SYNTHETASE"/>
    <property type="match status" value="1"/>
</dbReference>
<dbReference type="AlphaFoldDB" id="A0A3A4EZJ3"/>
<gene>
    <name evidence="10" type="primary">mshC</name>
    <name evidence="12" type="ORF">D3250_10925</name>
</gene>
<dbReference type="PANTHER" id="PTHR10890:SF3">
    <property type="entry name" value="CYSTEINE--TRNA LIGASE, CYTOPLASMIC"/>
    <property type="match status" value="1"/>
</dbReference>
<dbReference type="InterPro" id="IPR024909">
    <property type="entry name" value="Cys-tRNA/MSH_ligase"/>
</dbReference>
<feature type="short sequence motif" description="'ERGGDP' region" evidence="10">
    <location>
        <begin position="195"/>
        <end position="200"/>
    </location>
</feature>
<feature type="binding site" evidence="10">
    <location>
        <begin position="258"/>
        <end position="260"/>
    </location>
    <ligand>
        <name>L-cysteinyl-5'-AMP</name>
        <dbReference type="ChEBI" id="CHEBI:144924"/>
    </ligand>
</feature>
<evidence type="ECO:0000259" key="11">
    <source>
        <dbReference type="Pfam" id="PF01406"/>
    </source>
</evidence>
<dbReference type="GO" id="GO:0010125">
    <property type="term" value="P:mycothiol biosynthetic process"/>
    <property type="evidence" value="ECO:0007669"/>
    <property type="project" value="UniProtKB-UniRule"/>
</dbReference>
<evidence type="ECO:0000256" key="6">
    <source>
        <dbReference type="ARBA" id="ARBA00022741"/>
    </source>
</evidence>
<dbReference type="NCBIfam" id="TIGR03447">
    <property type="entry name" value="mycothiol_MshC"/>
    <property type="match status" value="1"/>
</dbReference>
<feature type="binding site" evidence="10">
    <location>
        <begin position="82"/>
        <end position="84"/>
    </location>
    <ligand>
        <name>L-cysteinyl-5'-AMP</name>
        <dbReference type="ChEBI" id="CHEBI:144924"/>
    </ligand>
</feature>
<comment type="similarity">
    <text evidence="2 10">Belongs to the class-I aminoacyl-tRNA synthetase family. MshC subfamily.</text>
</comment>
<dbReference type="Pfam" id="PF01406">
    <property type="entry name" value="tRNA-synt_1e"/>
    <property type="match status" value="1"/>
</dbReference>
<protein>
    <recommendedName>
        <fullName evidence="10">L-cysteine:1D-myo-inositol 2-amino-2-deoxy-alpha-D-glucopyranoside ligase</fullName>
        <shortName evidence="10">L-Cys:GlcN-Ins ligase</shortName>
        <ecNumber evidence="10">6.3.1.13</ecNumber>
    </recommendedName>
    <alternativeName>
        <fullName evidence="10">Mycothiol ligase</fullName>
        <shortName evidence="10">MSH ligase</shortName>
    </alternativeName>
</protein>
<comment type="cofactor">
    <cofactor evidence="10">
        <name>Zn(2+)</name>
        <dbReference type="ChEBI" id="CHEBI:29105"/>
    </cofactor>
    <text evidence="10">Binds 1 zinc ion per subunit.</text>
</comment>
<dbReference type="GO" id="GO:0006423">
    <property type="term" value="P:cysteinyl-tRNA aminoacylation"/>
    <property type="evidence" value="ECO:0007669"/>
    <property type="project" value="TreeGrafter"/>
</dbReference>
<comment type="subunit">
    <text evidence="3 10">Monomer.</text>
</comment>
<dbReference type="Gene3D" id="1.20.120.640">
    <property type="entry name" value="Anticodon-binding domain of a subclass of class I aminoacyl-tRNA synthetases"/>
    <property type="match status" value="1"/>
</dbReference>
<evidence type="ECO:0000256" key="9">
    <source>
        <dbReference type="ARBA" id="ARBA00048350"/>
    </source>
</evidence>
<dbReference type="InterPro" id="IPR017812">
    <property type="entry name" value="Mycothiol_ligase_MshC"/>
</dbReference>
<reference evidence="12 13" key="1">
    <citation type="submission" date="2018-09" db="EMBL/GenBank/DDBJ databases">
        <title>Nesterenkonia natronophila sp. nov., an alkaliphilic actinobacteriume isolated from a soda lake, and emended description of the genus Nesterenkonia.</title>
        <authorList>
            <person name="Menes R.J."/>
            <person name="Iriarte A."/>
        </authorList>
    </citation>
    <scope>NUCLEOTIDE SEQUENCE [LARGE SCALE GENOMIC DNA]</scope>
    <source>
        <strain evidence="12 13">M8</strain>
    </source>
</reference>
<evidence type="ECO:0000256" key="4">
    <source>
        <dbReference type="ARBA" id="ARBA00022598"/>
    </source>
</evidence>
<dbReference type="InterPro" id="IPR014729">
    <property type="entry name" value="Rossmann-like_a/b/a_fold"/>
</dbReference>
<evidence type="ECO:0000256" key="5">
    <source>
        <dbReference type="ARBA" id="ARBA00022723"/>
    </source>
</evidence>
<feature type="binding site" evidence="10">
    <location>
        <position position="59"/>
    </location>
    <ligand>
        <name>L-cysteinyl-5'-AMP</name>
        <dbReference type="ChEBI" id="CHEBI:144924"/>
    </ligand>
</feature>
<dbReference type="GO" id="GO:0035446">
    <property type="term" value="F:cysteine-glucosaminylinositol ligase activity"/>
    <property type="evidence" value="ECO:0007669"/>
    <property type="project" value="UniProtKB-UniRule"/>
</dbReference>
<feature type="short sequence motif" description="'KMSKS' region" evidence="10">
    <location>
        <begin position="297"/>
        <end position="301"/>
    </location>
</feature>
<dbReference type="Gene3D" id="3.40.50.620">
    <property type="entry name" value="HUPs"/>
    <property type="match status" value="1"/>
</dbReference>
<evidence type="ECO:0000256" key="10">
    <source>
        <dbReference type="HAMAP-Rule" id="MF_01697"/>
    </source>
</evidence>
<feature type="binding site" evidence="10">
    <location>
        <position position="291"/>
    </location>
    <ligand>
        <name>L-cysteinyl-5'-AMP</name>
        <dbReference type="ChEBI" id="CHEBI:144924"/>
    </ligand>
</feature>
<keyword evidence="4 10" id="KW-0436">Ligase</keyword>
<comment type="catalytic activity">
    <reaction evidence="9 10">
        <text>1D-myo-inositol 2-amino-2-deoxy-alpha-D-glucopyranoside + L-cysteine + ATP = 1D-myo-inositol 2-(L-cysteinylamino)-2-deoxy-alpha-D-glucopyranoside + AMP + diphosphate + H(+)</text>
        <dbReference type="Rhea" id="RHEA:26176"/>
        <dbReference type="ChEBI" id="CHEBI:15378"/>
        <dbReference type="ChEBI" id="CHEBI:30616"/>
        <dbReference type="ChEBI" id="CHEBI:33019"/>
        <dbReference type="ChEBI" id="CHEBI:35235"/>
        <dbReference type="ChEBI" id="CHEBI:58886"/>
        <dbReference type="ChEBI" id="CHEBI:58887"/>
        <dbReference type="ChEBI" id="CHEBI:456215"/>
        <dbReference type="EC" id="6.3.1.13"/>
    </reaction>
</comment>
<dbReference type="EMBL" id="QYZP01000003">
    <property type="protein sequence ID" value="RJN31342.1"/>
    <property type="molecule type" value="Genomic_DNA"/>
</dbReference>
<keyword evidence="8 10" id="KW-0067">ATP-binding</keyword>
<feature type="domain" description="tRNA synthetases class I catalytic" evidence="11">
    <location>
        <begin position="35"/>
        <end position="344"/>
    </location>
</feature>
<evidence type="ECO:0000256" key="7">
    <source>
        <dbReference type="ARBA" id="ARBA00022833"/>
    </source>
</evidence>
<dbReference type="EC" id="6.3.1.13" evidence="10"/>
<evidence type="ECO:0000256" key="3">
    <source>
        <dbReference type="ARBA" id="ARBA00011245"/>
    </source>
</evidence>
<keyword evidence="7 10" id="KW-0862">Zinc</keyword>
<keyword evidence="13" id="KW-1185">Reference proteome</keyword>
<evidence type="ECO:0000313" key="12">
    <source>
        <dbReference type="EMBL" id="RJN31342.1"/>
    </source>
</evidence>
<dbReference type="Proteomes" id="UP000266615">
    <property type="component" value="Unassembled WGS sequence"/>
</dbReference>
<feature type="binding site" evidence="10">
    <location>
        <position position="240"/>
    </location>
    <ligand>
        <name>Zn(2+)</name>
        <dbReference type="ChEBI" id="CHEBI:29105"/>
    </ligand>
</feature>
<organism evidence="12 13">
    <name type="scientific">Nesterenkonia natronophila</name>
    <dbReference type="NCBI Taxonomy" id="2174932"/>
    <lineage>
        <taxon>Bacteria</taxon>
        <taxon>Bacillati</taxon>
        <taxon>Actinomycetota</taxon>
        <taxon>Actinomycetes</taxon>
        <taxon>Micrococcales</taxon>
        <taxon>Micrococcaceae</taxon>
        <taxon>Nesterenkonia</taxon>
    </lineage>
</organism>
<feature type="binding site" evidence="10">
    <location>
        <position position="265"/>
    </location>
    <ligand>
        <name>Zn(2+)</name>
        <dbReference type="ChEBI" id="CHEBI:29105"/>
    </ligand>
</feature>
<feature type="binding site" evidence="10">
    <location>
        <position position="236"/>
    </location>
    <ligand>
        <name>L-cysteinyl-5'-AMP</name>
        <dbReference type="ChEBI" id="CHEBI:144924"/>
    </ligand>
</feature>
<dbReference type="HAMAP" id="MF_01697">
    <property type="entry name" value="MshC"/>
    <property type="match status" value="1"/>
</dbReference>
<accession>A0A3A4EZJ3</accession>
<evidence type="ECO:0000256" key="8">
    <source>
        <dbReference type="ARBA" id="ARBA00022840"/>
    </source>
</evidence>
<feature type="binding site" evidence="10">
    <location>
        <begin position="44"/>
        <end position="47"/>
    </location>
    <ligand>
        <name>L-cysteinyl-5'-AMP</name>
        <dbReference type="ChEBI" id="CHEBI:144924"/>
    </ligand>
</feature>
<dbReference type="OrthoDB" id="9815130at2"/>
<dbReference type="GO" id="GO:0005524">
    <property type="term" value="F:ATP binding"/>
    <property type="evidence" value="ECO:0007669"/>
    <property type="project" value="UniProtKB-KW"/>
</dbReference>
<name>A0A3A4EZJ3_9MICC</name>
<feature type="binding site" evidence="10">
    <location>
        <position position="44"/>
    </location>
    <ligand>
        <name>Zn(2+)</name>
        <dbReference type="ChEBI" id="CHEBI:29105"/>
    </ligand>
</feature>
<feature type="short sequence motif" description="'HIGH' region" evidence="10">
    <location>
        <begin position="46"/>
        <end position="56"/>
    </location>
</feature>
<dbReference type="GO" id="GO:0004817">
    <property type="term" value="F:cysteine-tRNA ligase activity"/>
    <property type="evidence" value="ECO:0007669"/>
    <property type="project" value="TreeGrafter"/>
</dbReference>
<keyword evidence="6 10" id="KW-0547">Nucleotide-binding</keyword>
<dbReference type="SUPFAM" id="SSF52374">
    <property type="entry name" value="Nucleotidylyl transferase"/>
    <property type="match status" value="1"/>
</dbReference>
<dbReference type="GO" id="GO:0005829">
    <property type="term" value="C:cytosol"/>
    <property type="evidence" value="ECO:0007669"/>
    <property type="project" value="TreeGrafter"/>
</dbReference>
<evidence type="ECO:0000256" key="2">
    <source>
        <dbReference type="ARBA" id="ARBA00007723"/>
    </source>
</evidence>
<comment type="function">
    <text evidence="1 10">Catalyzes the ATP-dependent condensation of GlcN-Ins and L-cysteine to form L-Cys-GlcN-Ins.</text>
</comment>
<comment type="caution">
    <text evidence="12">The sequence shown here is derived from an EMBL/GenBank/DDBJ whole genome shotgun (WGS) entry which is preliminary data.</text>
</comment>
<sequence>MRSWSAPTVPALPPVPESLELYDTPRGATVSTTSTQGIASLYVCGITPYDATHLGHANTYVHFDILVRYWRACGLDVQYVQNVTDIDDPLLERATETHVDWRELAESQTQLFREDMTALGVIPPDHFVGAVEMIPAVVEDVEQLLVRELAYPVPAADAVGDDYYFDVSAAEQSTGWRLGSIGAYDRSAMEELFPQRGGDPDRPGKRDPLDPLLWRAARDGEPQWPGGQLGEGRPGWHIECSVIARRHLPAPFTVQGGGSDLRFPHHEFSAAHATAADGKPLAEGYMHTGMVGLTGEKMSKSRGNLVLVSQLRARGTDPQVIRVLILSNHWRVDWSYTETALKAAGDRLASWQSALQDTAEQPGHSASPGDLQYALMSALAGDLNSPAALDTLDLWAAGHLAASASATEVREVVLALLGIDLAV</sequence>
<dbReference type="PRINTS" id="PR00983">
    <property type="entry name" value="TRNASYNTHCYS"/>
</dbReference>
<evidence type="ECO:0000256" key="1">
    <source>
        <dbReference type="ARBA" id="ARBA00003679"/>
    </source>
</evidence>